<dbReference type="InterPro" id="IPR016169">
    <property type="entry name" value="FAD-bd_PCMH_sub2"/>
</dbReference>
<dbReference type="InterPro" id="IPR012951">
    <property type="entry name" value="BBE"/>
</dbReference>
<evidence type="ECO:0000256" key="3">
    <source>
        <dbReference type="ARBA" id="ARBA00022729"/>
    </source>
</evidence>
<dbReference type="EMBL" id="JACBAG010001615">
    <property type="protein sequence ID" value="KAF7184532.1"/>
    <property type="molecule type" value="Genomic_DNA"/>
</dbReference>
<evidence type="ECO:0000313" key="8">
    <source>
        <dbReference type="EMBL" id="KAF7155564.1"/>
    </source>
</evidence>
<accession>A0A8H6R645</accession>
<dbReference type="PANTHER" id="PTHR42973:SF32">
    <property type="entry name" value="FAD-LINKED OXIDOREDUCTASE AFOF"/>
    <property type="match status" value="1"/>
</dbReference>
<organism evidence="9 10">
    <name type="scientific">Aspergillus felis</name>
    <dbReference type="NCBI Taxonomy" id="1287682"/>
    <lineage>
        <taxon>Eukaryota</taxon>
        <taxon>Fungi</taxon>
        <taxon>Dikarya</taxon>
        <taxon>Ascomycota</taxon>
        <taxon>Pezizomycotina</taxon>
        <taxon>Eurotiomycetes</taxon>
        <taxon>Eurotiomycetidae</taxon>
        <taxon>Eurotiales</taxon>
        <taxon>Aspergillaceae</taxon>
        <taxon>Aspergillus</taxon>
        <taxon>Aspergillus subgen. Fumigati</taxon>
    </lineage>
</organism>
<evidence type="ECO:0000256" key="5">
    <source>
        <dbReference type="ARBA" id="ARBA00023002"/>
    </source>
</evidence>
<keyword evidence="10" id="KW-1185">Reference proteome</keyword>
<protein>
    <recommendedName>
        <fullName evidence="7">FAD-binding PCMH-type domain-containing protein</fullName>
    </recommendedName>
</protein>
<feature type="domain" description="FAD-binding PCMH-type" evidence="7">
    <location>
        <begin position="68"/>
        <end position="239"/>
    </location>
</feature>
<evidence type="ECO:0000256" key="1">
    <source>
        <dbReference type="ARBA" id="ARBA00005466"/>
    </source>
</evidence>
<dbReference type="Gene3D" id="3.40.462.20">
    <property type="match status" value="1"/>
</dbReference>
<evidence type="ECO:0000256" key="6">
    <source>
        <dbReference type="SAM" id="SignalP"/>
    </source>
</evidence>
<dbReference type="PANTHER" id="PTHR42973">
    <property type="entry name" value="BINDING OXIDOREDUCTASE, PUTATIVE (AFU_ORTHOLOGUE AFUA_1G17690)-RELATED"/>
    <property type="match status" value="1"/>
</dbReference>
<evidence type="ECO:0000256" key="4">
    <source>
        <dbReference type="ARBA" id="ARBA00022827"/>
    </source>
</evidence>
<evidence type="ECO:0000313" key="9">
    <source>
        <dbReference type="EMBL" id="KAF7184532.1"/>
    </source>
</evidence>
<dbReference type="Pfam" id="PF01565">
    <property type="entry name" value="FAD_binding_4"/>
    <property type="match status" value="1"/>
</dbReference>
<dbReference type="InterPro" id="IPR050416">
    <property type="entry name" value="FAD-linked_Oxidoreductase"/>
</dbReference>
<sequence>MQYNRWFILGLAPLVLSNPLSEAASNTVIDVHDLTAIFRPALTPDAQIFLPSDDDYDDNVLGRWSTFKDPSYIATIKPATERDVQAIVSTAASHNITVFATGGGHGVKLQFSEIQNAVNIELSQLKSIDLDLDNNLVTIGPGVENSRLYDLLSSVGKETALTGERCINTVGPTLGGGLGPLYGLRGPLVDSLVSARLVTASGDVVNVSSSENRDLFWAIRGAGANFGIVTSATYKIYNQTNGGMCVTAKFAFSPAANRSLFDLMESMNDEYPPELAGGLIIGYNHTASEPSLEWNLLFMGSNEAAQPWLDRIQALGPIDRSIRNVPWHRRDEPDPPYCKRGEHYILYNMNLERTDAATLQSYFKRASDFSAKNPWFDCVLMYERQPTDAALAVPISERGVGPWRESKINANLLVTTPSQEYDAAADAFVRPFREQFQAIMGFDPPRVYVNEALGDESPASWYGEHNLPRLVALKQRWDPENKFGAGAPIPLNL</sequence>
<dbReference type="Proteomes" id="UP000641853">
    <property type="component" value="Unassembled WGS sequence"/>
</dbReference>
<evidence type="ECO:0000259" key="7">
    <source>
        <dbReference type="PROSITE" id="PS51387"/>
    </source>
</evidence>
<dbReference type="AlphaFoldDB" id="A0A8H6R645"/>
<dbReference type="Pfam" id="PF08031">
    <property type="entry name" value="BBE"/>
    <property type="match status" value="1"/>
</dbReference>
<dbReference type="OrthoDB" id="415825at2759"/>
<dbReference type="PROSITE" id="PS51387">
    <property type="entry name" value="FAD_PCMH"/>
    <property type="match status" value="1"/>
</dbReference>
<keyword evidence="3 6" id="KW-0732">Signal</keyword>
<dbReference type="InterPro" id="IPR016166">
    <property type="entry name" value="FAD-bd_PCMH"/>
</dbReference>
<keyword evidence="2" id="KW-0285">Flavoprotein</keyword>
<dbReference type="InterPro" id="IPR036318">
    <property type="entry name" value="FAD-bd_PCMH-like_sf"/>
</dbReference>
<keyword evidence="4" id="KW-0274">FAD</keyword>
<feature type="signal peptide" evidence="6">
    <location>
        <begin position="1"/>
        <end position="23"/>
    </location>
</feature>
<dbReference type="InterPro" id="IPR006094">
    <property type="entry name" value="Oxid_FAD_bind_N"/>
</dbReference>
<dbReference type="EMBL" id="JACBAE010001401">
    <property type="protein sequence ID" value="KAF7155564.1"/>
    <property type="molecule type" value="Genomic_DNA"/>
</dbReference>
<dbReference type="GO" id="GO:0071949">
    <property type="term" value="F:FAD binding"/>
    <property type="evidence" value="ECO:0007669"/>
    <property type="project" value="InterPro"/>
</dbReference>
<dbReference type="GO" id="GO:0016491">
    <property type="term" value="F:oxidoreductase activity"/>
    <property type="evidence" value="ECO:0007669"/>
    <property type="project" value="UniProtKB-KW"/>
</dbReference>
<reference evidence="9" key="1">
    <citation type="submission" date="2020-06" db="EMBL/GenBank/DDBJ databases">
        <title>Draft genome sequences of strains closely related to Aspergillus parafelis and Aspergillus hiratsukae.</title>
        <authorList>
            <person name="Dos Santos R.A.C."/>
            <person name="Rivero-Menendez O."/>
            <person name="Steenwyk J.L."/>
            <person name="Mead M.E."/>
            <person name="Goldman G.H."/>
            <person name="Alastruey-Izquierdo A."/>
            <person name="Rokas A."/>
        </authorList>
    </citation>
    <scope>NUCLEOTIDE SEQUENCE</scope>
    <source>
        <strain evidence="8">CNM-CM5623</strain>
        <strain evidence="9">CNM-CM7691</strain>
    </source>
</reference>
<keyword evidence="5" id="KW-0560">Oxidoreductase</keyword>
<dbReference type="SUPFAM" id="SSF56176">
    <property type="entry name" value="FAD-binding/transporter-associated domain-like"/>
    <property type="match status" value="1"/>
</dbReference>
<evidence type="ECO:0000256" key="2">
    <source>
        <dbReference type="ARBA" id="ARBA00022630"/>
    </source>
</evidence>
<feature type="chain" id="PRO_5035140941" description="FAD-binding PCMH-type domain-containing protein" evidence="6">
    <location>
        <begin position="24"/>
        <end position="493"/>
    </location>
</feature>
<dbReference type="Proteomes" id="UP000654922">
    <property type="component" value="Unassembled WGS sequence"/>
</dbReference>
<dbReference type="Gene3D" id="3.30.465.10">
    <property type="match status" value="1"/>
</dbReference>
<proteinExistence type="inferred from homology"/>
<gene>
    <name evidence="8" type="ORF">CNMCM5623_008106</name>
    <name evidence="9" type="ORF">CNMCM7691_005654</name>
</gene>
<name>A0A8H6R645_9EURO</name>
<evidence type="ECO:0000313" key="10">
    <source>
        <dbReference type="Proteomes" id="UP000641853"/>
    </source>
</evidence>
<comment type="caution">
    <text evidence="9">The sequence shown here is derived from an EMBL/GenBank/DDBJ whole genome shotgun (WGS) entry which is preliminary data.</text>
</comment>
<comment type="similarity">
    <text evidence="1">Belongs to the oxygen-dependent FAD-linked oxidoreductase family.</text>
</comment>